<organism evidence="4 5">
    <name type="scientific">Candidatus Vogelbacteria bacterium CG10_big_fil_rev_8_21_14_0_10_49_38</name>
    <dbReference type="NCBI Taxonomy" id="1975043"/>
    <lineage>
        <taxon>Bacteria</taxon>
        <taxon>Candidatus Vogeliibacteriota</taxon>
    </lineage>
</organism>
<evidence type="ECO:0008006" key="6">
    <source>
        <dbReference type="Google" id="ProtNLM"/>
    </source>
</evidence>
<evidence type="ECO:0000313" key="4">
    <source>
        <dbReference type="EMBL" id="PIR45790.1"/>
    </source>
</evidence>
<name>A0A2H0RH78_9BACT</name>
<sequence>MMAKSTIPKRRASHQLLFFFIFTQSYLTQAVGASRGKLYNSFMKPNQKIISCLVGLGNPGVAYVASRHSAGRAVLLSWAESPGLATTVSPWRPDLKAKALSAEGLIGRPAGQPARRKFRLILPENFMNNSGSSLKPFLKSKAEIASLLVIHDDLDLPLGALKLSFGRGSGGHRGVESIIKALKTKDFARLRIGIAPQTPSGKLKRSPIRHRGPDFVIANFKPAEAVIFKKAIKQAKSIIDLALSEGLETAMNFGNRKVEMTKTKKKGK</sequence>
<keyword evidence="2" id="KW-0378">Hydrolase</keyword>
<protein>
    <recommendedName>
        <fullName evidence="6">Aminoacyl-tRNA hydrolase</fullName>
    </recommendedName>
</protein>
<dbReference type="GO" id="GO:0000049">
    <property type="term" value="F:tRNA binding"/>
    <property type="evidence" value="ECO:0007669"/>
    <property type="project" value="UniProtKB-KW"/>
</dbReference>
<evidence type="ECO:0000256" key="3">
    <source>
        <dbReference type="ARBA" id="ARBA00022884"/>
    </source>
</evidence>
<dbReference type="PANTHER" id="PTHR17224">
    <property type="entry name" value="PEPTIDYL-TRNA HYDROLASE"/>
    <property type="match status" value="1"/>
</dbReference>
<dbReference type="GO" id="GO:0004045">
    <property type="term" value="F:peptidyl-tRNA hydrolase activity"/>
    <property type="evidence" value="ECO:0007669"/>
    <property type="project" value="InterPro"/>
</dbReference>
<evidence type="ECO:0000256" key="1">
    <source>
        <dbReference type="ARBA" id="ARBA00022555"/>
    </source>
</evidence>
<keyword evidence="3" id="KW-0694">RNA-binding</keyword>
<evidence type="ECO:0000256" key="2">
    <source>
        <dbReference type="ARBA" id="ARBA00022801"/>
    </source>
</evidence>
<dbReference type="Pfam" id="PF01195">
    <property type="entry name" value="Pept_tRNA_hydro"/>
    <property type="match status" value="1"/>
</dbReference>
<reference evidence="4 5" key="1">
    <citation type="submission" date="2017-09" db="EMBL/GenBank/DDBJ databases">
        <title>Depth-based differentiation of microbial function through sediment-hosted aquifers and enrichment of novel symbionts in the deep terrestrial subsurface.</title>
        <authorList>
            <person name="Probst A.J."/>
            <person name="Ladd B."/>
            <person name="Jarett J.K."/>
            <person name="Geller-Mcgrath D.E."/>
            <person name="Sieber C.M."/>
            <person name="Emerson J.B."/>
            <person name="Anantharaman K."/>
            <person name="Thomas B.C."/>
            <person name="Malmstrom R."/>
            <person name="Stieglmeier M."/>
            <person name="Klingl A."/>
            <person name="Woyke T."/>
            <person name="Ryan C.M."/>
            <person name="Banfield J.F."/>
        </authorList>
    </citation>
    <scope>NUCLEOTIDE SEQUENCE [LARGE SCALE GENOMIC DNA]</scope>
    <source>
        <strain evidence="4">CG10_big_fil_rev_8_21_14_0_10_49_38</strain>
    </source>
</reference>
<accession>A0A2H0RH78</accession>
<dbReference type="AlphaFoldDB" id="A0A2H0RH78"/>
<dbReference type="PANTHER" id="PTHR17224:SF1">
    <property type="entry name" value="PEPTIDYL-TRNA HYDROLASE"/>
    <property type="match status" value="1"/>
</dbReference>
<dbReference type="Proteomes" id="UP000230431">
    <property type="component" value="Unassembled WGS sequence"/>
</dbReference>
<proteinExistence type="predicted"/>
<comment type="caution">
    <text evidence="4">The sequence shown here is derived from an EMBL/GenBank/DDBJ whole genome shotgun (WGS) entry which is preliminary data.</text>
</comment>
<keyword evidence="1" id="KW-0820">tRNA-binding</keyword>
<gene>
    <name evidence="4" type="ORF">COV08_03235</name>
</gene>
<dbReference type="InterPro" id="IPR036416">
    <property type="entry name" value="Pept_tRNA_hydro_sf"/>
</dbReference>
<dbReference type="SUPFAM" id="SSF53178">
    <property type="entry name" value="Peptidyl-tRNA hydrolase-like"/>
    <property type="match status" value="1"/>
</dbReference>
<dbReference type="EMBL" id="PCYK01000029">
    <property type="protein sequence ID" value="PIR45790.1"/>
    <property type="molecule type" value="Genomic_DNA"/>
</dbReference>
<dbReference type="NCBIfam" id="TIGR00447">
    <property type="entry name" value="pth"/>
    <property type="match status" value="1"/>
</dbReference>
<dbReference type="CDD" id="cd00462">
    <property type="entry name" value="PTH"/>
    <property type="match status" value="1"/>
</dbReference>
<evidence type="ECO:0000313" key="5">
    <source>
        <dbReference type="Proteomes" id="UP000230431"/>
    </source>
</evidence>
<dbReference type="Gene3D" id="3.40.50.1470">
    <property type="entry name" value="Peptidyl-tRNA hydrolase"/>
    <property type="match status" value="1"/>
</dbReference>
<dbReference type="InterPro" id="IPR001328">
    <property type="entry name" value="Pept_tRNA_hydro"/>
</dbReference>